<keyword evidence="5" id="KW-1185">Reference proteome</keyword>
<name>A0ABQ6BJ31_9BRAD</name>
<dbReference type="InterPro" id="IPR002347">
    <property type="entry name" value="SDR_fam"/>
</dbReference>
<evidence type="ECO:0000256" key="2">
    <source>
        <dbReference type="ARBA" id="ARBA00023002"/>
    </source>
</evidence>
<dbReference type="NCBIfam" id="NF005449">
    <property type="entry name" value="PRK07041.1"/>
    <property type="match status" value="1"/>
</dbReference>
<evidence type="ECO:0000256" key="1">
    <source>
        <dbReference type="ARBA" id="ARBA00006484"/>
    </source>
</evidence>
<sequence length="236" mass="24220">MGMTLAGKKIVVIGGSSGIGLATAELAKAQGAEVIIASRSAAKLDPVAERLKVTAVPTDVTNDDSVAALFRHVGPVDHVVLTAAQLRTGPFKTVAMEDARATMEGKFWGAWRVAREAEIRPGGSLTLVTGFLSVRPRPNSAIIGAANGALESLARALALDLAPVRVNAVSPGVIDTPIRAAMPEAARKEMLAKTAAALPVGRVGMAEDIAQQIASFMSNGFATGSIVYIDGGALVN</sequence>
<comment type="similarity">
    <text evidence="1">Belongs to the short-chain dehydrogenases/reductases (SDR) family.</text>
</comment>
<dbReference type="SMART" id="SM00822">
    <property type="entry name" value="PKS_KR"/>
    <property type="match status" value="1"/>
</dbReference>
<dbReference type="Gene3D" id="3.40.50.720">
    <property type="entry name" value="NAD(P)-binding Rossmann-like Domain"/>
    <property type="match status" value="1"/>
</dbReference>
<evidence type="ECO:0000313" key="5">
    <source>
        <dbReference type="Proteomes" id="UP001156905"/>
    </source>
</evidence>
<dbReference type="InterPro" id="IPR057326">
    <property type="entry name" value="KR_dom"/>
</dbReference>
<comment type="caution">
    <text evidence="4">The sequence shown here is derived from an EMBL/GenBank/DDBJ whole genome shotgun (WGS) entry which is preliminary data.</text>
</comment>
<dbReference type="PANTHER" id="PTHR43477:SF1">
    <property type="entry name" value="DIHYDROANTICAPSIN 7-DEHYDROGENASE"/>
    <property type="match status" value="1"/>
</dbReference>
<reference evidence="5" key="1">
    <citation type="journal article" date="2019" name="Int. J. Syst. Evol. Microbiol.">
        <title>The Global Catalogue of Microorganisms (GCM) 10K type strain sequencing project: providing services to taxonomists for standard genome sequencing and annotation.</title>
        <authorList>
            <consortium name="The Broad Institute Genomics Platform"/>
            <consortium name="The Broad Institute Genome Sequencing Center for Infectious Disease"/>
            <person name="Wu L."/>
            <person name="Ma J."/>
        </authorList>
    </citation>
    <scope>NUCLEOTIDE SEQUENCE [LARGE SCALE GENOMIC DNA]</scope>
    <source>
        <strain evidence="5">NBRC 102520</strain>
    </source>
</reference>
<organism evidence="4 5">
    <name type="scientific">Bradyrhizobium iriomotense</name>
    <dbReference type="NCBI Taxonomy" id="441950"/>
    <lineage>
        <taxon>Bacteria</taxon>
        <taxon>Pseudomonadati</taxon>
        <taxon>Pseudomonadota</taxon>
        <taxon>Alphaproteobacteria</taxon>
        <taxon>Hyphomicrobiales</taxon>
        <taxon>Nitrobacteraceae</taxon>
        <taxon>Bradyrhizobium</taxon>
    </lineage>
</organism>
<dbReference type="SUPFAM" id="SSF51735">
    <property type="entry name" value="NAD(P)-binding Rossmann-fold domains"/>
    <property type="match status" value="1"/>
</dbReference>
<proteinExistence type="inferred from homology"/>
<gene>
    <name evidence="4" type="ORF">GCM10007857_89580</name>
</gene>
<dbReference type="Proteomes" id="UP001156905">
    <property type="component" value="Unassembled WGS sequence"/>
</dbReference>
<dbReference type="InterPro" id="IPR051122">
    <property type="entry name" value="SDR_DHRS6-like"/>
</dbReference>
<protein>
    <submittedName>
        <fullName evidence="4">Short-chain dehydrogenase/reductase</fullName>
    </submittedName>
</protein>
<accession>A0ABQ6BJ31</accession>
<evidence type="ECO:0000313" key="4">
    <source>
        <dbReference type="EMBL" id="GLR92237.1"/>
    </source>
</evidence>
<dbReference type="Pfam" id="PF13561">
    <property type="entry name" value="adh_short_C2"/>
    <property type="match status" value="1"/>
</dbReference>
<dbReference type="InterPro" id="IPR036291">
    <property type="entry name" value="NAD(P)-bd_dom_sf"/>
</dbReference>
<dbReference type="PANTHER" id="PTHR43477">
    <property type="entry name" value="DIHYDROANTICAPSIN 7-DEHYDROGENASE"/>
    <property type="match status" value="1"/>
</dbReference>
<feature type="domain" description="Ketoreductase" evidence="3">
    <location>
        <begin position="8"/>
        <end position="177"/>
    </location>
</feature>
<dbReference type="EMBL" id="BSOW01000074">
    <property type="protein sequence ID" value="GLR92237.1"/>
    <property type="molecule type" value="Genomic_DNA"/>
</dbReference>
<dbReference type="PRINTS" id="PR00081">
    <property type="entry name" value="GDHRDH"/>
</dbReference>
<keyword evidence="2" id="KW-0560">Oxidoreductase</keyword>
<evidence type="ECO:0000259" key="3">
    <source>
        <dbReference type="SMART" id="SM00822"/>
    </source>
</evidence>